<dbReference type="PANTHER" id="PTHR14327:SF1">
    <property type="entry name" value="CATION CHANNEL SPERM-ASSOCIATED AUXILIARY SUBUNIT GAMMA"/>
    <property type="match status" value="1"/>
</dbReference>
<reference evidence="2 3" key="1">
    <citation type="submission" date="2023-05" db="EMBL/GenBank/DDBJ databases">
        <title>B98-5 Cell Line De Novo Hybrid Assembly: An Optical Mapping Approach.</title>
        <authorList>
            <person name="Kananen K."/>
            <person name="Auerbach J.A."/>
            <person name="Kautto E."/>
            <person name="Blachly J.S."/>
        </authorList>
    </citation>
    <scope>NUCLEOTIDE SEQUENCE [LARGE SCALE GENOMIC DNA]</scope>
    <source>
        <strain evidence="2">B95-8</strain>
        <tissue evidence="2">Cell line</tissue>
    </source>
</reference>
<keyword evidence="3" id="KW-1185">Reference proteome</keyword>
<feature type="domain" description="CATSPERG beta-propeller" evidence="1">
    <location>
        <begin position="143"/>
        <end position="278"/>
    </location>
</feature>
<dbReference type="Proteomes" id="UP001266305">
    <property type="component" value="Unassembled WGS sequence"/>
</dbReference>
<dbReference type="Pfam" id="PF15064">
    <property type="entry name" value="CATSPERG_beta-prop"/>
    <property type="match status" value="2"/>
</dbReference>
<accession>A0ABQ9TUS2</accession>
<dbReference type="InterPro" id="IPR028246">
    <property type="entry name" value="CATSPERG"/>
</dbReference>
<evidence type="ECO:0000259" key="1">
    <source>
        <dbReference type="Pfam" id="PF15064"/>
    </source>
</evidence>
<dbReference type="EMBL" id="JASSZA010000019">
    <property type="protein sequence ID" value="KAK2088344.1"/>
    <property type="molecule type" value="Genomic_DNA"/>
</dbReference>
<name>A0ABQ9TUS2_SAGOE</name>
<feature type="domain" description="CATSPERG beta-propeller" evidence="1">
    <location>
        <begin position="6"/>
        <end position="51"/>
    </location>
</feature>
<dbReference type="InterPro" id="IPR053871">
    <property type="entry name" value="CATSPERG_beta-prop"/>
</dbReference>
<comment type="caution">
    <text evidence="2">The sequence shown here is derived from an EMBL/GenBank/DDBJ whole genome shotgun (WGS) entry which is preliminary data.</text>
</comment>
<dbReference type="PANTHER" id="PTHR14327">
    <property type="entry name" value="CATION CHANNEL SPERM-ASSOCIATED PROTEIN SUBUNIT GAMMA"/>
    <property type="match status" value="1"/>
</dbReference>
<sequence length="343" mass="38904">MLASLDSWVRVLASECIKKLCPVHFPANGSEYVMALTMGKNEGFIHLGTITVHSCNIIWSEYIADEHTLLLLVESGYDWSSKLYQLVNYNRVTDEMDVVYEVPEFVPEGRGKGRGGLKGSYRPGGAQVTPTSLLVSSLPLPRSARGLEFLMILGTETYTNTPMVPKGISFNPYNNLIFIWGNFLLQSSNKENFIYLADFPKEQTIKYIARSFLGSMAIVTETEEIWYLVEGTYQVYQLFPSRGWDVHVSLQLMQQSSLYSSNETMVTLFYEDNKLYQVPGGALGETLGHPRRADTSSPGFAFPLQLVYLTYEQVSRLVKRPVPVEKLLMYKQYTNHYDLEEKG</sequence>
<proteinExistence type="predicted"/>
<evidence type="ECO:0000313" key="3">
    <source>
        <dbReference type="Proteomes" id="UP001266305"/>
    </source>
</evidence>
<gene>
    <name evidence="2" type="ORF">P7K49_034251</name>
</gene>
<organism evidence="2 3">
    <name type="scientific">Saguinus oedipus</name>
    <name type="common">Cotton-top tamarin</name>
    <name type="synonym">Oedipomidas oedipus</name>
    <dbReference type="NCBI Taxonomy" id="9490"/>
    <lineage>
        <taxon>Eukaryota</taxon>
        <taxon>Metazoa</taxon>
        <taxon>Chordata</taxon>
        <taxon>Craniata</taxon>
        <taxon>Vertebrata</taxon>
        <taxon>Euteleostomi</taxon>
        <taxon>Mammalia</taxon>
        <taxon>Eutheria</taxon>
        <taxon>Euarchontoglires</taxon>
        <taxon>Primates</taxon>
        <taxon>Haplorrhini</taxon>
        <taxon>Platyrrhini</taxon>
        <taxon>Cebidae</taxon>
        <taxon>Callitrichinae</taxon>
        <taxon>Saguinus</taxon>
    </lineage>
</organism>
<evidence type="ECO:0000313" key="2">
    <source>
        <dbReference type="EMBL" id="KAK2088344.1"/>
    </source>
</evidence>
<protein>
    <recommendedName>
        <fullName evidence="1">CATSPERG beta-propeller domain-containing protein</fullName>
    </recommendedName>
</protein>